<evidence type="ECO:0000313" key="3">
    <source>
        <dbReference type="Proteomes" id="UP000322214"/>
    </source>
</evidence>
<dbReference type="PANTHER" id="PTHR30093">
    <property type="entry name" value="GENERAL SECRETION PATHWAY PROTEIN G"/>
    <property type="match status" value="1"/>
</dbReference>
<sequence length="233" mass="26198">MQWRTQRGFTLVELLVVLAIIGVLIGLLLPAVQSVRAAARDVVCKNNMRQIGLAVHMYSNSHSGNFPWTSHAGNNETWLETLKPYTESVESIRACPNDQRAAEWLASGIRGTSYLINDLVSNPAVQETVDNINGIRSTSTLIILFEGSERTAVGDDHVHCSVFYDPFRIERDRVWDYLQLEVATSRHFNFSNYLFADGHVAAISETTLRSWTVQDIDQDTNFADPNSTGIYQY</sequence>
<name>A0A5B9PM93_9BACT</name>
<organism evidence="2 3">
    <name type="scientific">Mariniblastus fucicola</name>
    <dbReference type="NCBI Taxonomy" id="980251"/>
    <lineage>
        <taxon>Bacteria</taxon>
        <taxon>Pseudomonadati</taxon>
        <taxon>Planctomycetota</taxon>
        <taxon>Planctomycetia</taxon>
        <taxon>Pirellulales</taxon>
        <taxon>Pirellulaceae</taxon>
        <taxon>Mariniblastus</taxon>
    </lineage>
</organism>
<dbReference type="NCBIfam" id="TIGR02532">
    <property type="entry name" value="IV_pilin_GFxxxE"/>
    <property type="match status" value="1"/>
</dbReference>
<protein>
    <submittedName>
        <fullName evidence="2">Type II secretion system protein G</fullName>
    </submittedName>
</protein>
<reference evidence="2 3" key="1">
    <citation type="submission" date="2019-08" db="EMBL/GenBank/DDBJ databases">
        <title>Deep-cultivation of Planctomycetes and their phenomic and genomic characterization uncovers novel biology.</title>
        <authorList>
            <person name="Wiegand S."/>
            <person name="Jogler M."/>
            <person name="Boedeker C."/>
            <person name="Pinto D."/>
            <person name="Vollmers J."/>
            <person name="Rivas-Marin E."/>
            <person name="Kohn T."/>
            <person name="Peeters S.H."/>
            <person name="Heuer A."/>
            <person name="Rast P."/>
            <person name="Oberbeckmann S."/>
            <person name="Bunk B."/>
            <person name="Jeske O."/>
            <person name="Meyerdierks A."/>
            <person name="Storesund J.E."/>
            <person name="Kallscheuer N."/>
            <person name="Luecker S."/>
            <person name="Lage O.M."/>
            <person name="Pohl T."/>
            <person name="Merkel B.J."/>
            <person name="Hornburger P."/>
            <person name="Mueller R.-W."/>
            <person name="Bruemmer F."/>
            <person name="Labrenz M."/>
            <person name="Spormann A.M."/>
            <person name="Op den Camp H."/>
            <person name="Overmann J."/>
            <person name="Amann R."/>
            <person name="Jetten M.S.M."/>
            <person name="Mascher T."/>
            <person name="Medema M.H."/>
            <person name="Devos D.P."/>
            <person name="Kaster A.-K."/>
            <person name="Ovreas L."/>
            <person name="Rohde M."/>
            <person name="Galperin M.Y."/>
            <person name="Jogler C."/>
        </authorList>
    </citation>
    <scope>NUCLEOTIDE SEQUENCE [LARGE SCALE GENOMIC DNA]</scope>
    <source>
        <strain evidence="2 3">FC18</strain>
    </source>
</reference>
<dbReference type="Proteomes" id="UP000322214">
    <property type="component" value="Chromosome"/>
</dbReference>
<feature type="domain" description="DUF1559" evidence="1">
    <location>
        <begin position="33"/>
        <end position="78"/>
    </location>
</feature>
<evidence type="ECO:0000259" key="1">
    <source>
        <dbReference type="Pfam" id="PF07596"/>
    </source>
</evidence>
<dbReference type="SUPFAM" id="SSF54523">
    <property type="entry name" value="Pili subunits"/>
    <property type="match status" value="1"/>
</dbReference>
<gene>
    <name evidence="2" type="primary">xcpT_5</name>
    <name evidence="2" type="ORF">MFFC18_33320</name>
</gene>
<dbReference type="Gene3D" id="3.30.700.10">
    <property type="entry name" value="Glycoprotein, Type 4 Pilin"/>
    <property type="match status" value="1"/>
</dbReference>
<dbReference type="InterPro" id="IPR011453">
    <property type="entry name" value="DUF1559"/>
</dbReference>
<dbReference type="AlphaFoldDB" id="A0A5B9PM93"/>
<dbReference type="InterPro" id="IPR012902">
    <property type="entry name" value="N_methyl_site"/>
</dbReference>
<dbReference type="PANTHER" id="PTHR30093:SF2">
    <property type="entry name" value="TYPE II SECRETION SYSTEM PROTEIN H"/>
    <property type="match status" value="1"/>
</dbReference>
<proteinExistence type="predicted"/>
<dbReference type="Pfam" id="PF07963">
    <property type="entry name" value="N_methyl"/>
    <property type="match status" value="1"/>
</dbReference>
<dbReference type="EMBL" id="CP042912">
    <property type="protein sequence ID" value="QEG23433.1"/>
    <property type="molecule type" value="Genomic_DNA"/>
</dbReference>
<dbReference type="STRING" id="980251.GCA_001642875_02742"/>
<dbReference type="PROSITE" id="PS00409">
    <property type="entry name" value="PROKAR_NTER_METHYL"/>
    <property type="match status" value="1"/>
</dbReference>
<dbReference type="Pfam" id="PF07596">
    <property type="entry name" value="SBP_bac_10"/>
    <property type="match status" value="1"/>
</dbReference>
<dbReference type="InterPro" id="IPR045584">
    <property type="entry name" value="Pilin-like"/>
</dbReference>
<accession>A0A5B9PM93</accession>
<dbReference type="KEGG" id="mff:MFFC18_33320"/>
<keyword evidence="3" id="KW-1185">Reference proteome</keyword>
<evidence type="ECO:0000313" key="2">
    <source>
        <dbReference type="EMBL" id="QEG23433.1"/>
    </source>
</evidence>